<organism evidence="3 4">
    <name type="scientific">Aneurinibacillus aneurinilyticus</name>
    <name type="common">Bacillus aneurinolyticus</name>
    <dbReference type="NCBI Taxonomy" id="1391"/>
    <lineage>
        <taxon>Bacteria</taxon>
        <taxon>Bacillati</taxon>
        <taxon>Bacillota</taxon>
        <taxon>Bacilli</taxon>
        <taxon>Bacillales</taxon>
        <taxon>Paenibacillaceae</taxon>
        <taxon>Aneurinibacillus group</taxon>
        <taxon>Aneurinibacillus</taxon>
    </lineage>
</organism>
<comment type="caution">
    <text evidence="3">The sequence shown here is derived from an EMBL/GenBank/DDBJ whole genome shotgun (WGS) entry which is preliminary data.</text>
</comment>
<evidence type="ECO:0000259" key="2">
    <source>
        <dbReference type="Pfam" id="PF13392"/>
    </source>
</evidence>
<dbReference type="Pfam" id="PF13392">
    <property type="entry name" value="HNH_3"/>
    <property type="match status" value="1"/>
</dbReference>
<evidence type="ECO:0000313" key="3">
    <source>
        <dbReference type="EMBL" id="NMF00054.1"/>
    </source>
</evidence>
<sequence length="320" mass="37115">MEINLNDVADRILSLDRKSHSDLAEIGKLLKSVKESDLLEGEFQKWLKDKVNLDCSTSSKIIRIYEQFSNQPYFTELSSTRLYELVQFPDTYNRDTLISTKFVIPSTGEEKTVREMTRKELREVKLKVNREYKETKVKTMPNDYEIRGEYTVIFLKRRDGTIYETKIDTEDLPKVKSFPNSWVAHLSSGYVYANAGIRVDGKQKTIKLHRFILDAPDGFDVDHINHDTLDNRKSNLRVVTRAQNSQNRKGSRSDKKTEGGRNISWDETRKRWEVNVTSGGKRVYIGMYKNLEDAEAAALSARIQYLPYSKEAFDFENGLL</sequence>
<dbReference type="Proteomes" id="UP000561326">
    <property type="component" value="Unassembled WGS sequence"/>
</dbReference>
<feature type="region of interest" description="Disordered" evidence="1">
    <location>
        <begin position="240"/>
        <end position="262"/>
    </location>
</feature>
<dbReference type="SUPFAM" id="SSF54060">
    <property type="entry name" value="His-Me finger endonucleases"/>
    <property type="match status" value="1"/>
</dbReference>
<reference evidence="3 4" key="1">
    <citation type="submission" date="2020-04" db="EMBL/GenBank/DDBJ databases">
        <authorList>
            <person name="Hitch T.C.A."/>
            <person name="Wylensek D."/>
            <person name="Clavel T."/>
        </authorList>
    </citation>
    <scope>NUCLEOTIDE SEQUENCE [LARGE SCALE GENOMIC DNA]</scope>
    <source>
        <strain evidence="3 4">WB01_D5_05</strain>
    </source>
</reference>
<gene>
    <name evidence="3" type="ORF">HF838_17615</name>
</gene>
<dbReference type="InterPro" id="IPR021451">
    <property type="entry name" value="DUF3102"/>
</dbReference>
<feature type="compositionally biased region" description="Basic and acidic residues" evidence="1">
    <location>
        <begin position="251"/>
        <end position="262"/>
    </location>
</feature>
<name>A0A848CWC4_ANEAE</name>
<evidence type="ECO:0000313" key="4">
    <source>
        <dbReference type="Proteomes" id="UP000561326"/>
    </source>
</evidence>
<protein>
    <submittedName>
        <fullName evidence="3">DUF3102 domain-containing protein</fullName>
    </submittedName>
</protein>
<dbReference type="Pfam" id="PF11300">
    <property type="entry name" value="DUF3102"/>
    <property type="match status" value="1"/>
</dbReference>
<dbReference type="InterPro" id="IPR044925">
    <property type="entry name" value="His-Me_finger_sf"/>
</dbReference>
<accession>A0A848CWC4</accession>
<dbReference type="Gene3D" id="3.90.75.20">
    <property type="match status" value="1"/>
</dbReference>
<dbReference type="EMBL" id="JABAGO010000038">
    <property type="protein sequence ID" value="NMF00054.1"/>
    <property type="molecule type" value="Genomic_DNA"/>
</dbReference>
<feature type="domain" description="HNH nuclease" evidence="2">
    <location>
        <begin position="216"/>
        <end position="246"/>
    </location>
</feature>
<evidence type="ECO:0000256" key="1">
    <source>
        <dbReference type="SAM" id="MobiDB-lite"/>
    </source>
</evidence>
<dbReference type="AlphaFoldDB" id="A0A848CWC4"/>
<dbReference type="RefSeq" id="WP_168975924.1">
    <property type="nucleotide sequence ID" value="NZ_JABAGO010000038.1"/>
</dbReference>
<dbReference type="InterPro" id="IPR003615">
    <property type="entry name" value="HNH_nuc"/>
</dbReference>
<proteinExistence type="predicted"/>